<keyword evidence="3" id="KW-1185">Reference proteome</keyword>
<dbReference type="Gene3D" id="3.40.50.1820">
    <property type="entry name" value="alpha/beta hydrolase"/>
    <property type="match status" value="1"/>
</dbReference>
<dbReference type="SUPFAM" id="SSF53474">
    <property type="entry name" value="alpha/beta-Hydrolases"/>
    <property type="match status" value="1"/>
</dbReference>
<name>A0ABT6QH58_9PSED</name>
<accession>A0ABT6QH58</accession>
<dbReference type="GO" id="GO:0016787">
    <property type="term" value="F:hydrolase activity"/>
    <property type="evidence" value="ECO:0007669"/>
    <property type="project" value="UniProtKB-KW"/>
</dbReference>
<comment type="caution">
    <text evidence="2">The sequence shown here is derived from an EMBL/GenBank/DDBJ whole genome shotgun (WGS) entry which is preliminary data.</text>
</comment>
<dbReference type="InterPro" id="IPR002925">
    <property type="entry name" value="Dienelactn_hydro"/>
</dbReference>
<evidence type="ECO:0000313" key="3">
    <source>
        <dbReference type="Proteomes" id="UP001159100"/>
    </source>
</evidence>
<dbReference type="Proteomes" id="UP001159100">
    <property type="component" value="Unassembled WGS sequence"/>
</dbReference>
<proteinExistence type="predicted"/>
<dbReference type="Pfam" id="PF01738">
    <property type="entry name" value="DLH"/>
    <property type="match status" value="1"/>
</dbReference>
<dbReference type="RefSeq" id="WP_282314919.1">
    <property type="nucleotide sequence ID" value="NZ_JARBWL010000001.1"/>
</dbReference>
<organism evidence="2 3">
    <name type="scientific">Pseudomonas fungipugnans</name>
    <dbReference type="NCBI Taxonomy" id="3024217"/>
    <lineage>
        <taxon>Bacteria</taxon>
        <taxon>Pseudomonadati</taxon>
        <taxon>Pseudomonadota</taxon>
        <taxon>Gammaproteobacteria</taxon>
        <taxon>Pseudomonadales</taxon>
        <taxon>Pseudomonadaceae</taxon>
        <taxon>Pseudomonas</taxon>
    </lineage>
</organism>
<gene>
    <name evidence="2" type="ORF">POF45_02025</name>
</gene>
<evidence type="ECO:0000259" key="1">
    <source>
        <dbReference type="Pfam" id="PF01738"/>
    </source>
</evidence>
<keyword evidence="2" id="KW-0378">Hydrolase</keyword>
<feature type="domain" description="Dienelactone hydrolase" evidence="1">
    <location>
        <begin position="57"/>
        <end position="288"/>
    </location>
</feature>
<reference evidence="2 3" key="1">
    <citation type="submission" date="2023-02" db="EMBL/GenBank/DDBJ databases">
        <title>Pseudomonas chrutzelriedensis sp. nov., a potently antifungal strain isolated from moss.</title>
        <authorList>
            <person name="Schnyder A."/>
            <person name="Kalawong R."/>
            <person name="Eberl L."/>
            <person name="Agnoli K."/>
        </authorList>
    </citation>
    <scope>NUCLEOTIDE SEQUENCE [LARGE SCALE GENOMIC DNA]</scope>
    <source>
        <strain evidence="2 3">681</strain>
    </source>
</reference>
<dbReference type="InterPro" id="IPR029058">
    <property type="entry name" value="AB_hydrolase_fold"/>
</dbReference>
<sequence length="293" mass="31663">MAWREARLPLAVFCPVYCFVGIQMNNDSARDALFDGFTEFEFSHADVKRVVYRRGEGPGVILMHEVPGLHEGVVRLARQLASAGLSVWMPVLFGSPGVAVTPVSVAVCMGKVCISREFRVLAGRKTSPITDWLRALARHAHAACGGEGVGVVGMCLTGGFGLAMMADASVIAPVLANPSLPFALSAGQGRALGIDEQTLQAVKERSAVENIPVLGLRFTGDPAVPNARFERLREEFGSRFDSFEIDSSSSNAHGISRWAHSVLGVSYCDEENHPTRLAEQRVIEFLKRQLAKA</sequence>
<dbReference type="EMBL" id="JARBWL010000001">
    <property type="protein sequence ID" value="MDI2590209.1"/>
    <property type="molecule type" value="Genomic_DNA"/>
</dbReference>
<evidence type="ECO:0000313" key="2">
    <source>
        <dbReference type="EMBL" id="MDI2590209.1"/>
    </source>
</evidence>
<protein>
    <submittedName>
        <fullName evidence="2">Dienelactone hydrolase family protein</fullName>
    </submittedName>
</protein>